<keyword evidence="1" id="KW-0812">Transmembrane</keyword>
<keyword evidence="3" id="KW-0808">Transferase</keyword>
<keyword evidence="4" id="KW-1185">Reference proteome</keyword>
<dbReference type="RefSeq" id="WP_380680233.1">
    <property type="nucleotide sequence ID" value="NZ_CP173186.1"/>
</dbReference>
<dbReference type="Pfam" id="PF01757">
    <property type="entry name" value="Acyl_transf_3"/>
    <property type="match status" value="1"/>
</dbReference>
<feature type="transmembrane region" description="Helical" evidence="1">
    <location>
        <begin position="25"/>
        <end position="43"/>
    </location>
</feature>
<feature type="domain" description="Acyltransferase 3" evidence="2">
    <location>
        <begin position="21"/>
        <end position="332"/>
    </location>
</feature>
<feature type="transmembrane region" description="Helical" evidence="1">
    <location>
        <begin position="134"/>
        <end position="156"/>
    </location>
</feature>
<keyword evidence="1" id="KW-1133">Transmembrane helix</keyword>
<organism evidence="3 4">
    <name type="scientific">Serratia aquatilis</name>
    <dbReference type="NCBI Taxonomy" id="1737515"/>
    <lineage>
        <taxon>Bacteria</taxon>
        <taxon>Pseudomonadati</taxon>
        <taxon>Pseudomonadota</taxon>
        <taxon>Gammaproteobacteria</taxon>
        <taxon>Enterobacterales</taxon>
        <taxon>Yersiniaceae</taxon>
        <taxon>Serratia</taxon>
    </lineage>
</organism>
<feature type="transmembrane region" description="Helical" evidence="1">
    <location>
        <begin position="193"/>
        <end position="211"/>
    </location>
</feature>
<evidence type="ECO:0000259" key="2">
    <source>
        <dbReference type="Pfam" id="PF01757"/>
    </source>
</evidence>
<feature type="transmembrane region" description="Helical" evidence="1">
    <location>
        <begin position="314"/>
        <end position="335"/>
    </location>
</feature>
<feature type="transmembrane region" description="Helical" evidence="1">
    <location>
        <begin position="91"/>
        <end position="108"/>
    </location>
</feature>
<evidence type="ECO:0000313" key="3">
    <source>
        <dbReference type="EMBL" id="MFC0229282.1"/>
    </source>
</evidence>
<accession>A0ABV6EJV4</accession>
<feature type="transmembrane region" description="Helical" evidence="1">
    <location>
        <begin position="49"/>
        <end position="70"/>
    </location>
</feature>
<protein>
    <submittedName>
        <fullName evidence="3">Acyltransferase family protein</fullName>
        <ecNumber evidence="3">2.3.-.-</ecNumber>
    </submittedName>
</protein>
<name>A0ABV6EJV4_9GAMM</name>
<sequence length="355" mass="40878">MTNFQSDVVPIVTSKKESRLNYIDSLRGLSAILVVFSHAYFFLTINHFFINIGKVGVFVFFLISGFVIPFSFKKGPGSYKVFITTRFFRLYPAYWASMIIAVLIYFIFDGKIPGFKEVVSNLTMFQMGIGQPNIIGVYWTLFIELIFYIVCIFLAWRNILWDEKGMIKTFYFFSLLSILVSVARFFLHMKFPVAVPLGLSLMFLGCAWRFFLLEGSEYVKSKIIKMIVFCIVTTFLSSYLSYSWDIQAEEPWQNFAFAYSIGIVTFAILTKFVRINSTLMCFLGSISYSLYLVHDPVIHLFRELNTLFLIEYSTGYRLPAIIASIAIAFLLYVVVEKPSISIGRNITKRIKASCK</sequence>
<feature type="transmembrane region" description="Helical" evidence="1">
    <location>
        <begin position="223"/>
        <end position="240"/>
    </location>
</feature>
<keyword evidence="1" id="KW-0472">Membrane</keyword>
<feature type="transmembrane region" description="Helical" evidence="1">
    <location>
        <begin position="168"/>
        <end position="187"/>
    </location>
</feature>
<dbReference type="Proteomes" id="UP001589792">
    <property type="component" value="Unassembled WGS sequence"/>
</dbReference>
<reference evidence="3 4" key="1">
    <citation type="submission" date="2024-09" db="EMBL/GenBank/DDBJ databases">
        <authorList>
            <person name="Sun Q."/>
            <person name="Mori K."/>
        </authorList>
    </citation>
    <scope>NUCLEOTIDE SEQUENCE [LARGE SCALE GENOMIC DNA]</scope>
    <source>
        <strain evidence="3 4">CCM 8626</strain>
    </source>
</reference>
<evidence type="ECO:0000256" key="1">
    <source>
        <dbReference type="SAM" id="Phobius"/>
    </source>
</evidence>
<dbReference type="PANTHER" id="PTHR23028:SF131">
    <property type="entry name" value="BLR2367 PROTEIN"/>
    <property type="match status" value="1"/>
</dbReference>
<dbReference type="EMBL" id="JBHLXG010000038">
    <property type="protein sequence ID" value="MFC0229282.1"/>
    <property type="molecule type" value="Genomic_DNA"/>
</dbReference>
<dbReference type="InterPro" id="IPR050879">
    <property type="entry name" value="Acyltransferase_3"/>
</dbReference>
<keyword evidence="3" id="KW-0012">Acyltransferase</keyword>
<evidence type="ECO:0000313" key="4">
    <source>
        <dbReference type="Proteomes" id="UP001589792"/>
    </source>
</evidence>
<dbReference type="EC" id="2.3.-.-" evidence="3"/>
<dbReference type="InterPro" id="IPR002656">
    <property type="entry name" value="Acyl_transf_3_dom"/>
</dbReference>
<dbReference type="GO" id="GO:0016746">
    <property type="term" value="F:acyltransferase activity"/>
    <property type="evidence" value="ECO:0007669"/>
    <property type="project" value="UniProtKB-KW"/>
</dbReference>
<feature type="transmembrane region" description="Helical" evidence="1">
    <location>
        <begin position="277"/>
        <end position="294"/>
    </location>
</feature>
<gene>
    <name evidence="3" type="ORF">ACFFJ3_22775</name>
</gene>
<dbReference type="PANTHER" id="PTHR23028">
    <property type="entry name" value="ACETYLTRANSFERASE"/>
    <property type="match status" value="1"/>
</dbReference>
<comment type="caution">
    <text evidence="3">The sequence shown here is derived from an EMBL/GenBank/DDBJ whole genome shotgun (WGS) entry which is preliminary data.</text>
</comment>
<feature type="transmembrane region" description="Helical" evidence="1">
    <location>
        <begin position="252"/>
        <end position="270"/>
    </location>
</feature>
<proteinExistence type="predicted"/>